<organism evidence="10 11">
    <name type="scientific">Paraburkholderia piptadeniae</name>
    <dbReference type="NCBI Taxonomy" id="1701573"/>
    <lineage>
        <taxon>Bacteria</taxon>
        <taxon>Pseudomonadati</taxon>
        <taxon>Pseudomonadota</taxon>
        <taxon>Betaproteobacteria</taxon>
        <taxon>Burkholderiales</taxon>
        <taxon>Burkholderiaceae</taxon>
        <taxon>Paraburkholderia</taxon>
    </lineage>
</organism>
<comment type="caution">
    <text evidence="10">The sequence shown here is derived from an EMBL/GenBank/DDBJ whole genome shotgun (WGS) entry which is preliminary data.</text>
</comment>
<evidence type="ECO:0000256" key="8">
    <source>
        <dbReference type="SAM" id="Phobius"/>
    </source>
</evidence>
<dbReference type="GO" id="GO:0012505">
    <property type="term" value="C:endomembrane system"/>
    <property type="evidence" value="ECO:0007669"/>
    <property type="project" value="UniProtKB-SubCell"/>
</dbReference>
<keyword evidence="5" id="KW-0443">Lipid metabolism</keyword>
<evidence type="ECO:0000256" key="5">
    <source>
        <dbReference type="ARBA" id="ARBA00023098"/>
    </source>
</evidence>
<dbReference type="PANTHER" id="PTHR21624">
    <property type="entry name" value="STEROL DESATURASE-RELATED PROTEIN"/>
    <property type="match status" value="1"/>
</dbReference>
<feature type="transmembrane region" description="Helical" evidence="8">
    <location>
        <begin position="75"/>
        <end position="92"/>
    </location>
</feature>
<evidence type="ECO:0000259" key="9">
    <source>
        <dbReference type="Pfam" id="PF04116"/>
    </source>
</evidence>
<gene>
    <name evidence="10" type="ORF">BN2476_70095</name>
</gene>
<evidence type="ECO:0000313" key="11">
    <source>
        <dbReference type="Proteomes" id="UP000195569"/>
    </source>
</evidence>
<sequence>MHLIHHFTADDTSRHHRYGIVMENLGKFTLYVTAFVIAVSMIEAVWLTYKNRNTATPFAWHEVWLSIIDLISRKLLALLPLSLAAPVFAFAWDHRLFTVELNSALMVLALFVGQEFCYYWYHRASHRVRYFWATHAVHHSPNQLTLSTAYRLGITGKVSGAAVFFVPLVWLGVRPEVVLMTLSINLLYQFWLHTTWIPKLGWLEYVFNTPSSHRVHHASNVDYLDANYGGVLIVFDRLFGTYVEERADEPCRYGLVTPTTSRNPFVVEFEHWATLVRDVVKAKSVWIAINHVIQPPGWLPDGGGETTEELRRKSKPATRECEAVNG</sequence>
<dbReference type="GO" id="GO:0016020">
    <property type="term" value="C:membrane"/>
    <property type="evidence" value="ECO:0007669"/>
    <property type="project" value="GOC"/>
</dbReference>
<feature type="compositionally biased region" description="Basic and acidic residues" evidence="7">
    <location>
        <begin position="317"/>
        <end position="326"/>
    </location>
</feature>
<name>A0A1N7RLJ1_9BURK</name>
<keyword evidence="11" id="KW-1185">Reference proteome</keyword>
<evidence type="ECO:0000256" key="1">
    <source>
        <dbReference type="ARBA" id="ARBA00004127"/>
    </source>
</evidence>
<evidence type="ECO:0000256" key="7">
    <source>
        <dbReference type="SAM" id="MobiDB-lite"/>
    </source>
</evidence>
<dbReference type="GO" id="GO:0006643">
    <property type="term" value="P:membrane lipid metabolic process"/>
    <property type="evidence" value="ECO:0007669"/>
    <property type="project" value="TreeGrafter"/>
</dbReference>
<dbReference type="EMBL" id="CYGY02000007">
    <property type="protein sequence ID" value="SIT35962.1"/>
    <property type="molecule type" value="Genomic_DNA"/>
</dbReference>
<evidence type="ECO:0000256" key="2">
    <source>
        <dbReference type="ARBA" id="ARBA00022692"/>
    </source>
</evidence>
<feature type="region of interest" description="Disordered" evidence="7">
    <location>
        <begin position="298"/>
        <end position="326"/>
    </location>
</feature>
<feature type="transmembrane region" description="Helical" evidence="8">
    <location>
        <begin position="28"/>
        <end position="49"/>
    </location>
</feature>
<dbReference type="GO" id="GO:0005506">
    <property type="term" value="F:iron ion binding"/>
    <property type="evidence" value="ECO:0007669"/>
    <property type="project" value="InterPro"/>
</dbReference>
<dbReference type="Proteomes" id="UP000195569">
    <property type="component" value="Unassembled WGS sequence"/>
</dbReference>
<dbReference type="GO" id="GO:0050479">
    <property type="term" value="F:glyceryl-ether monooxygenase activity"/>
    <property type="evidence" value="ECO:0007669"/>
    <property type="project" value="TreeGrafter"/>
</dbReference>
<evidence type="ECO:0000256" key="4">
    <source>
        <dbReference type="ARBA" id="ARBA00023002"/>
    </source>
</evidence>
<evidence type="ECO:0000313" key="10">
    <source>
        <dbReference type="EMBL" id="SIT35962.1"/>
    </source>
</evidence>
<dbReference type="PANTHER" id="PTHR21624:SF1">
    <property type="entry name" value="ALKYLGLYCEROL MONOOXYGENASE"/>
    <property type="match status" value="1"/>
</dbReference>
<dbReference type="Pfam" id="PF04116">
    <property type="entry name" value="FA_hydroxylase"/>
    <property type="match status" value="1"/>
</dbReference>
<feature type="domain" description="Fatty acid hydroxylase" evidence="9">
    <location>
        <begin position="108"/>
        <end position="241"/>
    </location>
</feature>
<accession>A0A1N7RLJ1</accession>
<feature type="transmembrane region" description="Helical" evidence="8">
    <location>
        <begin position="104"/>
        <end position="121"/>
    </location>
</feature>
<evidence type="ECO:0000256" key="6">
    <source>
        <dbReference type="ARBA" id="ARBA00023136"/>
    </source>
</evidence>
<protein>
    <submittedName>
        <fullName evidence="10">Sterol desaturase</fullName>
    </submittedName>
</protein>
<proteinExistence type="predicted"/>
<dbReference type="GO" id="GO:0008610">
    <property type="term" value="P:lipid biosynthetic process"/>
    <property type="evidence" value="ECO:0007669"/>
    <property type="project" value="InterPro"/>
</dbReference>
<reference evidence="10" key="1">
    <citation type="submission" date="2016-12" db="EMBL/GenBank/DDBJ databases">
        <authorList>
            <person name="Moulin L."/>
        </authorList>
    </citation>
    <scope>NUCLEOTIDE SEQUENCE [LARGE SCALE GENOMIC DNA]</scope>
    <source>
        <strain evidence="10">STM 7183</strain>
    </source>
</reference>
<comment type="subcellular location">
    <subcellularLocation>
        <location evidence="1">Endomembrane system</location>
        <topology evidence="1">Multi-pass membrane protein</topology>
    </subcellularLocation>
</comment>
<dbReference type="AlphaFoldDB" id="A0A1N7RLJ1"/>
<keyword evidence="2 8" id="KW-0812">Transmembrane</keyword>
<dbReference type="InterPro" id="IPR006694">
    <property type="entry name" value="Fatty_acid_hydroxylase"/>
</dbReference>
<keyword evidence="4" id="KW-0560">Oxidoreductase</keyword>
<dbReference type="InterPro" id="IPR051689">
    <property type="entry name" value="Sterol_desaturase/TMEM195"/>
</dbReference>
<evidence type="ECO:0000256" key="3">
    <source>
        <dbReference type="ARBA" id="ARBA00022989"/>
    </source>
</evidence>
<keyword evidence="3 8" id="KW-1133">Transmembrane helix</keyword>
<keyword evidence="6 8" id="KW-0472">Membrane</keyword>